<evidence type="ECO:0000313" key="14">
    <source>
        <dbReference type="Proteomes" id="UP000677054"/>
    </source>
</evidence>
<evidence type="ECO:0000256" key="7">
    <source>
        <dbReference type="ARBA" id="ARBA00023053"/>
    </source>
</evidence>
<evidence type="ECO:0000256" key="2">
    <source>
        <dbReference type="ARBA" id="ARBA00007193"/>
    </source>
</evidence>
<dbReference type="Gene3D" id="2.60.470.10">
    <property type="entry name" value="Acid-sensing ion channels like domains"/>
    <property type="match status" value="1"/>
</dbReference>
<evidence type="ECO:0000256" key="1">
    <source>
        <dbReference type="ARBA" id="ARBA00004141"/>
    </source>
</evidence>
<reference evidence="13" key="1">
    <citation type="submission" date="2020-11" db="EMBL/GenBank/DDBJ databases">
        <authorList>
            <person name="Tran Van P."/>
        </authorList>
    </citation>
    <scope>NUCLEOTIDE SEQUENCE</scope>
</reference>
<dbReference type="PANTHER" id="PTHR11690">
    <property type="entry name" value="AMILORIDE-SENSITIVE SODIUM CHANNEL-RELATED"/>
    <property type="match status" value="1"/>
</dbReference>
<dbReference type="EMBL" id="LR902992">
    <property type="protein sequence ID" value="CAD7251349.1"/>
    <property type="molecule type" value="Genomic_DNA"/>
</dbReference>
<keyword evidence="7" id="KW-0915">Sodium</keyword>
<protein>
    <submittedName>
        <fullName evidence="13">Uncharacterized protein</fullName>
    </submittedName>
</protein>
<evidence type="ECO:0000313" key="13">
    <source>
        <dbReference type="EMBL" id="CAD7251349.1"/>
    </source>
</evidence>
<evidence type="ECO:0000256" key="4">
    <source>
        <dbReference type="ARBA" id="ARBA00022461"/>
    </source>
</evidence>
<keyword evidence="5 12" id="KW-0812">Transmembrane</keyword>
<evidence type="ECO:0000256" key="5">
    <source>
        <dbReference type="ARBA" id="ARBA00022692"/>
    </source>
</evidence>
<evidence type="ECO:0000256" key="6">
    <source>
        <dbReference type="ARBA" id="ARBA00022989"/>
    </source>
</evidence>
<evidence type="ECO:0000256" key="12">
    <source>
        <dbReference type="RuleBase" id="RU000679"/>
    </source>
</evidence>
<accession>A0A7R9ABZ6</accession>
<dbReference type="EMBL" id="CAJPEV010003475">
    <property type="protein sequence ID" value="CAG0899840.1"/>
    <property type="molecule type" value="Genomic_DNA"/>
</dbReference>
<dbReference type="GO" id="GO:0005886">
    <property type="term" value="C:plasma membrane"/>
    <property type="evidence" value="ECO:0007669"/>
    <property type="project" value="TreeGrafter"/>
</dbReference>
<keyword evidence="8 12" id="KW-0406">Ion transport</keyword>
<keyword evidence="11 12" id="KW-0407">Ion channel</keyword>
<dbReference type="GO" id="GO:0015280">
    <property type="term" value="F:ligand-gated sodium channel activity"/>
    <property type="evidence" value="ECO:0007669"/>
    <property type="project" value="TreeGrafter"/>
</dbReference>
<name>A0A7R9ABZ6_9CRUS</name>
<evidence type="ECO:0000256" key="8">
    <source>
        <dbReference type="ARBA" id="ARBA00023065"/>
    </source>
</evidence>
<keyword evidence="4 12" id="KW-0894">Sodium channel</keyword>
<keyword evidence="14" id="KW-1185">Reference proteome</keyword>
<keyword evidence="6" id="KW-1133">Transmembrane helix</keyword>
<dbReference type="Pfam" id="PF00858">
    <property type="entry name" value="ASC"/>
    <property type="match status" value="1"/>
</dbReference>
<comment type="subcellular location">
    <subcellularLocation>
        <location evidence="1">Membrane</location>
        <topology evidence="1">Multi-pass membrane protein</topology>
    </subcellularLocation>
</comment>
<evidence type="ECO:0000256" key="3">
    <source>
        <dbReference type="ARBA" id="ARBA00022448"/>
    </source>
</evidence>
<evidence type="ECO:0000256" key="11">
    <source>
        <dbReference type="ARBA" id="ARBA00023303"/>
    </source>
</evidence>
<dbReference type="OrthoDB" id="6502088at2759"/>
<comment type="similarity">
    <text evidence="2 12">Belongs to the amiloride-sensitive sodium channel (TC 1.A.6) family.</text>
</comment>
<keyword evidence="10 12" id="KW-0739">Sodium transport</keyword>
<dbReference type="Proteomes" id="UP000677054">
    <property type="component" value="Unassembled WGS sequence"/>
</dbReference>
<evidence type="ECO:0000256" key="9">
    <source>
        <dbReference type="ARBA" id="ARBA00023136"/>
    </source>
</evidence>
<dbReference type="AlphaFoldDB" id="A0A7R9ABZ6"/>
<dbReference type="InterPro" id="IPR001873">
    <property type="entry name" value="ENaC"/>
</dbReference>
<gene>
    <name evidence="13" type="ORF">DSTB1V02_LOCUS11116</name>
</gene>
<proteinExistence type="inferred from homology"/>
<keyword evidence="3 12" id="KW-0813">Transport</keyword>
<sequence>MRGKVGVDDGARGIPAEIQFEDEGAETVGVGPVTIRFLNRFTGHKEEPSFSTPMKIVLPLQSMNFSADDALLDDLPSVQEDLLSNKYLLDDFSYIYDANIGILHCSYNEEPCSDTDFEPEHNEKLGPCLTFNYRRDKEVRRQMDGIPYGGIEEKKTGWQGLRLALAPHIPENHGRFSSAMGHRLFIRKPQDTAYSIEEGFNINLGTVSYIGLKMVEFERIPPDLGGNCAPDSYLLQRFDPNIFRVRDGIPYSQEVKAYSYNEFLILRSGLPPS</sequence>
<evidence type="ECO:0000256" key="10">
    <source>
        <dbReference type="ARBA" id="ARBA00023201"/>
    </source>
</evidence>
<keyword evidence="9" id="KW-0472">Membrane</keyword>
<organism evidence="13">
    <name type="scientific">Darwinula stevensoni</name>
    <dbReference type="NCBI Taxonomy" id="69355"/>
    <lineage>
        <taxon>Eukaryota</taxon>
        <taxon>Metazoa</taxon>
        <taxon>Ecdysozoa</taxon>
        <taxon>Arthropoda</taxon>
        <taxon>Crustacea</taxon>
        <taxon>Oligostraca</taxon>
        <taxon>Ostracoda</taxon>
        <taxon>Podocopa</taxon>
        <taxon>Podocopida</taxon>
        <taxon>Darwinulocopina</taxon>
        <taxon>Darwinuloidea</taxon>
        <taxon>Darwinulidae</taxon>
        <taxon>Darwinula</taxon>
    </lineage>
</organism>